<keyword evidence="2" id="KW-1185">Reference proteome</keyword>
<sequence>MMKNNLRFLLAMVLFCACRSPEKKVTAKPSEIVSVVFMPGDTIQFEKYRLSMAKKVIPQFSEEFFQRPDEAYATRGMGYEPQNQEEKEFNQFACEVCKDDYYLMYAYFLKQRNSKPNFDKERQTLIALFRLINELNGRLQTGGTYFGHQYQRIYAYAAYAVYVYDKSYYDEKSYPITKEKSFFIGGLKQKVLDDELYNFEEAVEAVAKKQRREELLKIIDRIDKLITDSFYLAEAQKFQYSNY</sequence>
<dbReference type="PROSITE" id="PS51257">
    <property type="entry name" value="PROKAR_LIPOPROTEIN"/>
    <property type="match status" value="1"/>
</dbReference>
<organism evidence="1 2">
    <name type="scientific">Pedobacter albus</name>
    <dbReference type="NCBI Taxonomy" id="3113905"/>
    <lineage>
        <taxon>Bacteria</taxon>
        <taxon>Pseudomonadati</taxon>
        <taxon>Bacteroidota</taxon>
        <taxon>Sphingobacteriia</taxon>
        <taxon>Sphingobacteriales</taxon>
        <taxon>Sphingobacteriaceae</taxon>
        <taxon>Pedobacter</taxon>
    </lineage>
</organism>
<dbReference type="RefSeq" id="WP_330107978.1">
    <property type="nucleotide sequence ID" value="NZ_JAZDQT010000002.1"/>
</dbReference>
<gene>
    <name evidence="1" type="ORF">VRU48_11030</name>
</gene>
<evidence type="ECO:0000313" key="1">
    <source>
        <dbReference type="EMBL" id="MEE1945640.1"/>
    </source>
</evidence>
<proteinExistence type="predicted"/>
<evidence type="ECO:0008006" key="3">
    <source>
        <dbReference type="Google" id="ProtNLM"/>
    </source>
</evidence>
<protein>
    <recommendedName>
        <fullName evidence="3">Lipoprotein</fullName>
    </recommendedName>
</protein>
<dbReference type="EMBL" id="JAZDQT010000002">
    <property type="protein sequence ID" value="MEE1945640.1"/>
    <property type="molecule type" value="Genomic_DNA"/>
</dbReference>
<accession>A0ABU7I840</accession>
<comment type="caution">
    <text evidence="1">The sequence shown here is derived from an EMBL/GenBank/DDBJ whole genome shotgun (WGS) entry which is preliminary data.</text>
</comment>
<name>A0ABU7I840_9SPHI</name>
<evidence type="ECO:0000313" key="2">
    <source>
        <dbReference type="Proteomes" id="UP001336835"/>
    </source>
</evidence>
<dbReference type="Proteomes" id="UP001336835">
    <property type="component" value="Unassembled WGS sequence"/>
</dbReference>
<reference evidence="1 2" key="1">
    <citation type="submission" date="2024-01" db="EMBL/GenBank/DDBJ databases">
        <title>Pedobacter sp. nov., isolated from fresh soil.</title>
        <authorList>
            <person name="Le N.T.T."/>
        </authorList>
    </citation>
    <scope>NUCLEOTIDE SEQUENCE [LARGE SCALE GENOMIC DNA]</scope>
    <source>
        <strain evidence="1 2">KR3-3</strain>
    </source>
</reference>